<proteinExistence type="predicted"/>
<name>A0A9D4ZGE1_ADICA</name>
<dbReference type="AlphaFoldDB" id="A0A9D4ZGE1"/>
<keyword evidence="4" id="KW-1185">Reference proteome</keyword>
<organism evidence="3 4">
    <name type="scientific">Adiantum capillus-veneris</name>
    <name type="common">Maidenhair fern</name>
    <dbReference type="NCBI Taxonomy" id="13818"/>
    <lineage>
        <taxon>Eukaryota</taxon>
        <taxon>Viridiplantae</taxon>
        <taxon>Streptophyta</taxon>
        <taxon>Embryophyta</taxon>
        <taxon>Tracheophyta</taxon>
        <taxon>Polypodiopsida</taxon>
        <taxon>Polypodiidae</taxon>
        <taxon>Polypodiales</taxon>
        <taxon>Pteridineae</taxon>
        <taxon>Pteridaceae</taxon>
        <taxon>Vittarioideae</taxon>
        <taxon>Adiantum</taxon>
    </lineage>
</organism>
<keyword evidence="2" id="KW-0812">Transmembrane</keyword>
<feature type="compositionally biased region" description="Basic residues" evidence="1">
    <location>
        <begin position="96"/>
        <end position="105"/>
    </location>
</feature>
<feature type="region of interest" description="Disordered" evidence="1">
    <location>
        <begin position="81"/>
        <end position="111"/>
    </location>
</feature>
<keyword evidence="2" id="KW-0472">Membrane</keyword>
<comment type="caution">
    <text evidence="3">The sequence shown here is derived from an EMBL/GenBank/DDBJ whole genome shotgun (WGS) entry which is preliminary data.</text>
</comment>
<feature type="transmembrane region" description="Helical" evidence="2">
    <location>
        <begin position="154"/>
        <end position="174"/>
    </location>
</feature>
<dbReference type="Proteomes" id="UP000886520">
    <property type="component" value="Chromosome 13"/>
</dbReference>
<evidence type="ECO:0000313" key="4">
    <source>
        <dbReference type="Proteomes" id="UP000886520"/>
    </source>
</evidence>
<keyword evidence="2" id="KW-1133">Transmembrane helix</keyword>
<protein>
    <submittedName>
        <fullName evidence="3">Uncharacterized protein</fullName>
    </submittedName>
</protein>
<reference evidence="3" key="1">
    <citation type="submission" date="2021-01" db="EMBL/GenBank/DDBJ databases">
        <title>Adiantum capillus-veneris genome.</title>
        <authorList>
            <person name="Fang Y."/>
            <person name="Liao Q."/>
        </authorList>
    </citation>
    <scope>NUCLEOTIDE SEQUENCE</scope>
    <source>
        <strain evidence="3">H3</strain>
        <tissue evidence="3">Leaf</tissue>
    </source>
</reference>
<feature type="transmembrane region" description="Helical" evidence="2">
    <location>
        <begin position="180"/>
        <end position="200"/>
    </location>
</feature>
<gene>
    <name evidence="3" type="ORF">GOP47_0014082</name>
</gene>
<evidence type="ECO:0000256" key="1">
    <source>
        <dbReference type="SAM" id="MobiDB-lite"/>
    </source>
</evidence>
<accession>A0A9D4ZGE1</accession>
<evidence type="ECO:0000256" key="2">
    <source>
        <dbReference type="SAM" id="Phobius"/>
    </source>
</evidence>
<sequence>MICARNAPLCMRMRACIHGMRDSKLEEECTQACVFACSSPSFTITQDSIAHTNQTCTMLDDNRLAVVVACIPGSNNQPMCHIWDSPQDSSSDGHHSTQHSRRHSNPRRDIETQSRICSSTFHWQGTLTTNHIAWKKAEGVEEVGVRAVVVEETVGVEVMVVVGVMVGVEGVMVAEAVTAVVGGMLGAVAATVVEAVVVVLR</sequence>
<dbReference type="EMBL" id="JABFUD020000013">
    <property type="protein sequence ID" value="KAI5071831.1"/>
    <property type="molecule type" value="Genomic_DNA"/>
</dbReference>
<evidence type="ECO:0000313" key="3">
    <source>
        <dbReference type="EMBL" id="KAI5071831.1"/>
    </source>
</evidence>